<dbReference type="EMBL" id="JBHUFB010000007">
    <property type="protein sequence ID" value="MFD1811521.1"/>
    <property type="molecule type" value="Genomic_DNA"/>
</dbReference>
<protein>
    <submittedName>
        <fullName evidence="1">Uncharacterized protein</fullName>
    </submittedName>
</protein>
<dbReference type="Proteomes" id="UP001597286">
    <property type="component" value="Unassembled WGS sequence"/>
</dbReference>
<accession>A0ABW4NZ93</accession>
<name>A0ABW4NZ93_9NOCA</name>
<gene>
    <name evidence="1" type="ORF">ACFSJG_04790</name>
</gene>
<comment type="caution">
    <text evidence="1">The sequence shown here is derived from an EMBL/GenBank/DDBJ whole genome shotgun (WGS) entry which is preliminary data.</text>
</comment>
<proteinExistence type="predicted"/>
<dbReference type="RefSeq" id="WP_378484060.1">
    <property type="nucleotide sequence ID" value="NZ_JBHUFB010000007.1"/>
</dbReference>
<evidence type="ECO:0000313" key="2">
    <source>
        <dbReference type="Proteomes" id="UP001597286"/>
    </source>
</evidence>
<evidence type="ECO:0000313" key="1">
    <source>
        <dbReference type="EMBL" id="MFD1811521.1"/>
    </source>
</evidence>
<organism evidence="1 2">
    <name type="scientific">Rhodococcus gannanensis</name>
    <dbReference type="NCBI Taxonomy" id="1960308"/>
    <lineage>
        <taxon>Bacteria</taxon>
        <taxon>Bacillati</taxon>
        <taxon>Actinomycetota</taxon>
        <taxon>Actinomycetes</taxon>
        <taxon>Mycobacteriales</taxon>
        <taxon>Nocardiaceae</taxon>
        <taxon>Rhodococcus</taxon>
    </lineage>
</organism>
<sequence>MQFHNSGGDIDSEYMFWDLAGSDLKEIDRLMGVLGWRWAPGHLGAVDAPIWLSKDLAFKAFSNLQGVDDMSYVGAELGIAPA</sequence>
<keyword evidence="2" id="KW-1185">Reference proteome</keyword>
<reference evidence="2" key="1">
    <citation type="journal article" date="2019" name="Int. J. Syst. Evol. Microbiol.">
        <title>The Global Catalogue of Microorganisms (GCM) 10K type strain sequencing project: providing services to taxonomists for standard genome sequencing and annotation.</title>
        <authorList>
            <consortium name="The Broad Institute Genomics Platform"/>
            <consortium name="The Broad Institute Genome Sequencing Center for Infectious Disease"/>
            <person name="Wu L."/>
            <person name="Ma J."/>
        </authorList>
    </citation>
    <scope>NUCLEOTIDE SEQUENCE [LARGE SCALE GENOMIC DNA]</scope>
    <source>
        <strain evidence="2">DT72</strain>
    </source>
</reference>